<sequence>MLDSWWTLIECRQGGWVCQHTGEIVVIDLAQRPVITSRLLALAAANRQATICK</sequence>
<gene>
    <name evidence="1" type="ORF">DSCO28_30230</name>
</gene>
<accession>A0A5K7ZPF3</accession>
<proteinExistence type="predicted"/>
<organism evidence="1 2">
    <name type="scientific">Desulfosarcina ovata subsp. sediminis</name>
    <dbReference type="NCBI Taxonomy" id="885957"/>
    <lineage>
        <taxon>Bacteria</taxon>
        <taxon>Pseudomonadati</taxon>
        <taxon>Thermodesulfobacteriota</taxon>
        <taxon>Desulfobacteria</taxon>
        <taxon>Desulfobacterales</taxon>
        <taxon>Desulfosarcinaceae</taxon>
        <taxon>Desulfosarcina</taxon>
    </lineage>
</organism>
<evidence type="ECO:0000313" key="2">
    <source>
        <dbReference type="Proteomes" id="UP000425960"/>
    </source>
</evidence>
<dbReference type="EMBL" id="AP021876">
    <property type="protein sequence ID" value="BBO82457.1"/>
    <property type="molecule type" value="Genomic_DNA"/>
</dbReference>
<dbReference type="RefSeq" id="WP_155322920.1">
    <property type="nucleotide sequence ID" value="NZ_AP021876.1"/>
</dbReference>
<dbReference type="Proteomes" id="UP000425960">
    <property type="component" value="Chromosome"/>
</dbReference>
<name>A0A5K7ZPF3_9BACT</name>
<dbReference type="KEGG" id="dov:DSCO28_30230"/>
<protein>
    <submittedName>
        <fullName evidence="1">Uncharacterized protein</fullName>
    </submittedName>
</protein>
<dbReference type="AlphaFoldDB" id="A0A5K7ZPF3"/>
<reference evidence="1 2" key="1">
    <citation type="submission" date="2019-11" db="EMBL/GenBank/DDBJ databases">
        <title>Comparative genomics of hydrocarbon-degrading Desulfosarcina strains.</title>
        <authorList>
            <person name="Watanabe M."/>
            <person name="Kojima H."/>
            <person name="Fukui M."/>
        </authorList>
    </citation>
    <scope>NUCLEOTIDE SEQUENCE [LARGE SCALE GENOMIC DNA]</scope>
    <source>
        <strain evidence="1 2">28bB2T</strain>
    </source>
</reference>
<evidence type="ECO:0000313" key="1">
    <source>
        <dbReference type="EMBL" id="BBO82457.1"/>
    </source>
</evidence>